<dbReference type="AlphaFoldDB" id="A0A8S1TYL1"/>
<protein>
    <submittedName>
        <fullName evidence="2">Uncharacterized protein</fullName>
    </submittedName>
</protein>
<name>A0A8S1TYL1_PAROT</name>
<dbReference type="Proteomes" id="UP000683925">
    <property type="component" value="Unassembled WGS sequence"/>
</dbReference>
<reference evidence="2" key="1">
    <citation type="submission" date="2021-01" db="EMBL/GenBank/DDBJ databases">
        <authorList>
            <consortium name="Genoscope - CEA"/>
            <person name="William W."/>
        </authorList>
    </citation>
    <scope>NUCLEOTIDE SEQUENCE</scope>
</reference>
<evidence type="ECO:0000256" key="1">
    <source>
        <dbReference type="SAM" id="MobiDB-lite"/>
    </source>
</evidence>
<gene>
    <name evidence="2" type="ORF">POCTA_138.1.T0320311</name>
</gene>
<organism evidence="2 3">
    <name type="scientific">Paramecium octaurelia</name>
    <dbReference type="NCBI Taxonomy" id="43137"/>
    <lineage>
        <taxon>Eukaryota</taxon>
        <taxon>Sar</taxon>
        <taxon>Alveolata</taxon>
        <taxon>Ciliophora</taxon>
        <taxon>Intramacronucleata</taxon>
        <taxon>Oligohymenophorea</taxon>
        <taxon>Peniculida</taxon>
        <taxon>Parameciidae</taxon>
        <taxon>Paramecium</taxon>
    </lineage>
</organism>
<evidence type="ECO:0000313" key="3">
    <source>
        <dbReference type="Proteomes" id="UP000683925"/>
    </source>
</evidence>
<proteinExistence type="predicted"/>
<feature type="region of interest" description="Disordered" evidence="1">
    <location>
        <begin position="1"/>
        <end position="35"/>
    </location>
</feature>
<accession>A0A8S1TYL1</accession>
<comment type="caution">
    <text evidence="2">The sequence shown here is derived from an EMBL/GenBank/DDBJ whole genome shotgun (WGS) entry which is preliminary data.</text>
</comment>
<evidence type="ECO:0000313" key="2">
    <source>
        <dbReference type="EMBL" id="CAD8156813.1"/>
    </source>
</evidence>
<dbReference type="EMBL" id="CAJJDP010000032">
    <property type="protein sequence ID" value="CAD8156813.1"/>
    <property type="molecule type" value="Genomic_DNA"/>
</dbReference>
<keyword evidence="3" id="KW-1185">Reference proteome</keyword>
<sequence length="81" mass="9478">MSQLGQEGWSGQKCLKSEGDSIEQPLPESDREEQMIGALSTEESKIFKKLRFNQKIQILDEKNKKPQKLFCYSILKKRQQF</sequence>